<dbReference type="EMBL" id="FTOB01000006">
    <property type="protein sequence ID" value="SIS99218.1"/>
    <property type="molecule type" value="Genomic_DNA"/>
</dbReference>
<dbReference type="InterPro" id="IPR000834">
    <property type="entry name" value="Peptidase_M14"/>
</dbReference>
<keyword evidence="3" id="KW-0645">Protease</keyword>
<evidence type="ECO:0000313" key="10">
    <source>
        <dbReference type="EMBL" id="SIS99218.1"/>
    </source>
</evidence>
<feature type="signal peptide" evidence="8">
    <location>
        <begin position="1"/>
        <end position="28"/>
    </location>
</feature>
<evidence type="ECO:0000259" key="9">
    <source>
        <dbReference type="PROSITE" id="PS52035"/>
    </source>
</evidence>
<dbReference type="PANTHER" id="PTHR11705:SF143">
    <property type="entry name" value="SLL0236 PROTEIN"/>
    <property type="match status" value="1"/>
</dbReference>
<reference evidence="10 11" key="1">
    <citation type="submission" date="2017-01" db="EMBL/GenBank/DDBJ databases">
        <authorList>
            <person name="Varghese N."/>
            <person name="Submissions S."/>
        </authorList>
    </citation>
    <scope>NUCLEOTIDE SEQUENCE [LARGE SCALE GENOMIC DNA]</scope>
    <source>
        <strain evidence="10 11">DSM 2061</strain>
    </source>
</reference>
<evidence type="ECO:0000313" key="11">
    <source>
        <dbReference type="Proteomes" id="UP000185728"/>
    </source>
</evidence>
<dbReference type="Gene3D" id="3.40.630.10">
    <property type="entry name" value="Zn peptidases"/>
    <property type="match status" value="1"/>
</dbReference>
<protein>
    <submittedName>
        <fullName evidence="10">Zinc carboxypeptidase</fullName>
    </submittedName>
</protein>
<evidence type="ECO:0000256" key="1">
    <source>
        <dbReference type="ARBA" id="ARBA00001947"/>
    </source>
</evidence>
<comment type="cofactor">
    <cofactor evidence="1">
        <name>Zn(2+)</name>
        <dbReference type="ChEBI" id="CHEBI:29105"/>
    </cofactor>
</comment>
<comment type="caution">
    <text evidence="10">The sequence shown here is derived from an EMBL/GenBank/DDBJ whole genome shotgun (WGS) entry which is preliminary data.</text>
</comment>
<keyword evidence="8" id="KW-0732">Signal</keyword>
<organism evidence="10 11">
    <name type="scientific">Zobellia uliginosa</name>
    <dbReference type="NCBI Taxonomy" id="143224"/>
    <lineage>
        <taxon>Bacteria</taxon>
        <taxon>Pseudomonadati</taxon>
        <taxon>Bacteroidota</taxon>
        <taxon>Flavobacteriia</taxon>
        <taxon>Flavobacteriales</taxon>
        <taxon>Flavobacteriaceae</taxon>
        <taxon>Zobellia</taxon>
    </lineage>
</organism>
<dbReference type="SUPFAM" id="SSF52317">
    <property type="entry name" value="Class I glutamine amidotransferase-like"/>
    <property type="match status" value="1"/>
</dbReference>
<feature type="domain" description="Peptidase M14" evidence="9">
    <location>
        <begin position="45"/>
        <end position="366"/>
    </location>
</feature>
<name>A0ABY1L010_9FLAO</name>
<evidence type="ECO:0000256" key="8">
    <source>
        <dbReference type="SAM" id="SignalP"/>
    </source>
</evidence>
<dbReference type="SUPFAM" id="SSF53187">
    <property type="entry name" value="Zn-dependent exopeptidases"/>
    <property type="match status" value="1"/>
</dbReference>
<evidence type="ECO:0000256" key="6">
    <source>
        <dbReference type="ARBA" id="ARBA00023049"/>
    </source>
</evidence>
<dbReference type="CDD" id="cd06238">
    <property type="entry name" value="M14-like"/>
    <property type="match status" value="1"/>
</dbReference>
<dbReference type="Pfam" id="PF00246">
    <property type="entry name" value="Peptidase_M14"/>
    <property type="match status" value="1"/>
</dbReference>
<dbReference type="PROSITE" id="PS52035">
    <property type="entry name" value="PEPTIDASE_M14"/>
    <property type="match status" value="1"/>
</dbReference>
<feature type="chain" id="PRO_5046328083" evidence="8">
    <location>
        <begin position="29"/>
        <end position="831"/>
    </location>
</feature>
<keyword evidence="6" id="KW-0482">Metalloprotease</keyword>
<dbReference type="Proteomes" id="UP000185728">
    <property type="component" value="Unassembled WGS sequence"/>
</dbReference>
<comment type="similarity">
    <text evidence="2 7">Belongs to the peptidase M14 family.</text>
</comment>
<evidence type="ECO:0000256" key="4">
    <source>
        <dbReference type="ARBA" id="ARBA00022801"/>
    </source>
</evidence>
<sequence>MIAFLGNIRYMRFFISLLFICTCLSSHAQNLKAPSDFLGYELGTRFTPHHRVLDYYSYLSENAPSRVRLENYGETNEGRPLILAYISTAKNMKNREKIRLEHLKNTEGKGEPSIAIVWMSYNVHGNESVSTEASMKTVYELLTHKEESLENTLVIVDPCVNPDGRDRYVNWYNQYKNSPYTIDPNSAEHHEPWLNGRPNHYMFDLNRDWAWLTQVESRQRIKVYNKWLPHVHVDFHEQGVDSPYYFAPAAEPFHEVITDFQREFQTTVGKNHAKYFDANGWFYFTKEVFDLLYPSYGDTFPTYNGSIGMTYEQGGSGSAGLGVRTGTGDTLTLKDRILHHHTTGLSTLEIASQNAVRLNQEFKKFYQPKDFKYKSYVLNGNPDKLKALTELLTKHEIEYEWATDKTVKGFNYVSGKNGSVKTDNNTLVVNSDQKKGTLVKVLFEPNTKLSDSLTYDITAWSLPYAYGLNAIASETKVAAKTTTDRNNFEALNLEELSSKSYAFLIKWNSFSDARFLADLLNSNIKVRYAQNPFVMDGVSYDRGTLIITKSDNKNLPDFLDSLRSKALKHQKVVYPTSTGFVDGGKDFGSHSVQPLKKAKVALLSGKPTSTLNFGEIWYFFEQQLQYPVSVLNSDYFNTVDLSEYDVLILPSGKPYAQFLNQARMKSLKQWVRDGGKLIAMGSALKDFAKDKTLQLKAKNIKKDSIAPIPIYDHDQREQIKNEITGAIFKTKINNTHPLAYGYDDIYFSLKLGVDAYAYLDKGTVAYLDGNGIQPVAGFAGSDAQQKIAETLVFGVEKYGSGQLVYMVDNPLFRGFWENGKLLFANALFMVD</sequence>
<dbReference type="SMART" id="SM00631">
    <property type="entry name" value="Zn_pept"/>
    <property type="match status" value="1"/>
</dbReference>
<gene>
    <name evidence="10" type="ORF">SAMN05421766_106145</name>
</gene>
<proteinExistence type="inferred from homology"/>
<keyword evidence="11" id="KW-1185">Reference proteome</keyword>
<dbReference type="GO" id="GO:0004180">
    <property type="term" value="F:carboxypeptidase activity"/>
    <property type="evidence" value="ECO:0007669"/>
    <property type="project" value="UniProtKB-KW"/>
</dbReference>
<accession>A0ABY1L010</accession>
<evidence type="ECO:0000256" key="7">
    <source>
        <dbReference type="PROSITE-ProRule" id="PRU01379"/>
    </source>
</evidence>
<evidence type="ECO:0000256" key="2">
    <source>
        <dbReference type="ARBA" id="ARBA00005988"/>
    </source>
</evidence>
<keyword evidence="4" id="KW-0378">Hydrolase</keyword>
<dbReference type="PANTHER" id="PTHR11705">
    <property type="entry name" value="PROTEASE FAMILY M14 CARBOXYPEPTIDASE A,B"/>
    <property type="match status" value="1"/>
</dbReference>
<dbReference type="CDD" id="cd03143">
    <property type="entry name" value="A4_beta-galactosidase_middle_domain"/>
    <property type="match status" value="1"/>
</dbReference>
<comment type="caution">
    <text evidence="7">Lacks conserved residue(s) required for the propagation of feature annotation.</text>
</comment>
<evidence type="ECO:0000256" key="5">
    <source>
        <dbReference type="ARBA" id="ARBA00022833"/>
    </source>
</evidence>
<keyword evidence="10" id="KW-0121">Carboxypeptidase</keyword>
<dbReference type="Gene3D" id="3.40.50.880">
    <property type="match status" value="1"/>
</dbReference>
<keyword evidence="5" id="KW-0862">Zinc</keyword>
<dbReference type="InterPro" id="IPR029062">
    <property type="entry name" value="Class_I_gatase-like"/>
</dbReference>
<evidence type="ECO:0000256" key="3">
    <source>
        <dbReference type="ARBA" id="ARBA00022670"/>
    </source>
</evidence>